<protein>
    <recommendedName>
        <fullName evidence="3">Carboxylic ester hydrolase</fullName>
        <ecNumber evidence="3">3.1.1.-</ecNumber>
    </recommendedName>
</protein>
<dbReference type="Proteomes" id="UP000245910">
    <property type="component" value="Chromosome I"/>
</dbReference>
<keyword evidence="2 3" id="KW-0378">Hydrolase</keyword>
<dbReference type="PROSITE" id="PS00122">
    <property type="entry name" value="CARBOXYLESTERASE_B_1"/>
    <property type="match status" value="1"/>
</dbReference>
<accession>A0A2L2TA37</accession>
<evidence type="ECO:0000256" key="1">
    <source>
        <dbReference type="ARBA" id="ARBA00005964"/>
    </source>
</evidence>
<dbReference type="GO" id="GO:0016787">
    <property type="term" value="F:hydrolase activity"/>
    <property type="evidence" value="ECO:0007669"/>
    <property type="project" value="UniProtKB-KW"/>
</dbReference>
<dbReference type="InterPro" id="IPR050309">
    <property type="entry name" value="Type-B_Carboxylest/Lipase"/>
</dbReference>
<proteinExistence type="inferred from homology"/>
<dbReference type="InterPro" id="IPR019826">
    <property type="entry name" value="Carboxylesterase_B_AS"/>
</dbReference>
<dbReference type="EMBL" id="LN649229">
    <property type="protein sequence ID" value="CEI66739.1"/>
    <property type="molecule type" value="Genomic_DNA"/>
</dbReference>
<dbReference type="InterPro" id="IPR029058">
    <property type="entry name" value="AB_hydrolase_fold"/>
</dbReference>
<dbReference type="Pfam" id="PF00135">
    <property type="entry name" value="COesterase"/>
    <property type="match status" value="1"/>
</dbReference>
<dbReference type="SUPFAM" id="SSF53474">
    <property type="entry name" value="alpha/beta-Hydrolases"/>
    <property type="match status" value="1"/>
</dbReference>
<sequence length="512" mass="55880">MASTFPFFSLSILALLLTLASAVAPIVDVSYSKYRGKDNGNGVTSWLGMRYAAPPIGDLRFMPPQDPIMSRQVKNASKKLRVDHPSQFRLKCVGLAARPSLIGKSQSEDCLFINVFAPTDAARKARLPVYVFILGGGFNVNSKPTVDGTGLIQASGMKMIVVTLNYRVSVFGFLSYGDKVQPNIGLLDQRKALQWVQRYISRFGGNPKHVVLGGNSSGAASVAFHMTMYGGRDDKLFHAASAESISSSPIVTMYEAAYRANSIMTKLGCTDGDAMACMRNKTVYEISAVNTNYLAPGSTKTPISMWMPIVDGEVVRSGLWDAFNQGNFVRVPTIIGATTNEGIGFSPTVSSQSEATDFWQAEYPKMNSTHVASINALYSDLTASCNNASCLTKQLKDAYGDMRFMCSGLFFTSAMSFWMPGKTWSYWYDVEDAPGKGVPHCAEMHAIWGTGRASSGTLSSFLAGGTNMNTTVVVQGYWSSFIRSYNPNTYQYANASTWQAYSKAQKQRMQAY</sequence>
<evidence type="ECO:0000259" key="4">
    <source>
        <dbReference type="Pfam" id="PF00135"/>
    </source>
</evidence>
<organism evidence="5 6">
    <name type="scientific">Fusarium venenatum</name>
    <dbReference type="NCBI Taxonomy" id="56646"/>
    <lineage>
        <taxon>Eukaryota</taxon>
        <taxon>Fungi</taxon>
        <taxon>Dikarya</taxon>
        <taxon>Ascomycota</taxon>
        <taxon>Pezizomycotina</taxon>
        <taxon>Sordariomycetes</taxon>
        <taxon>Hypocreomycetidae</taxon>
        <taxon>Hypocreales</taxon>
        <taxon>Nectriaceae</taxon>
        <taxon>Fusarium</taxon>
    </lineage>
</organism>
<keyword evidence="6" id="KW-1185">Reference proteome</keyword>
<dbReference type="InterPro" id="IPR019819">
    <property type="entry name" value="Carboxylesterase_B_CS"/>
</dbReference>
<dbReference type="AlphaFoldDB" id="A0A2L2TA37"/>
<dbReference type="PANTHER" id="PTHR11559">
    <property type="entry name" value="CARBOXYLESTERASE"/>
    <property type="match status" value="1"/>
</dbReference>
<name>A0A2L2TA37_9HYPO</name>
<comment type="similarity">
    <text evidence="1 3">Belongs to the type-B carboxylesterase/lipase family.</text>
</comment>
<evidence type="ECO:0000256" key="3">
    <source>
        <dbReference type="RuleBase" id="RU361235"/>
    </source>
</evidence>
<evidence type="ECO:0000256" key="2">
    <source>
        <dbReference type="ARBA" id="ARBA00022801"/>
    </source>
</evidence>
<reference evidence="6" key="1">
    <citation type="submission" date="2014-10" db="EMBL/GenBank/DDBJ databases">
        <authorList>
            <person name="King R."/>
        </authorList>
    </citation>
    <scope>NUCLEOTIDE SEQUENCE [LARGE SCALE GENOMIC DNA]</scope>
    <source>
        <strain evidence="6">A3/5</strain>
    </source>
</reference>
<feature type="signal peptide" evidence="3">
    <location>
        <begin position="1"/>
        <end position="22"/>
    </location>
</feature>
<dbReference type="PROSITE" id="PS00941">
    <property type="entry name" value="CARBOXYLESTERASE_B_2"/>
    <property type="match status" value="1"/>
</dbReference>
<dbReference type="Gene3D" id="3.40.50.1820">
    <property type="entry name" value="alpha/beta hydrolase"/>
    <property type="match status" value="1"/>
</dbReference>
<feature type="domain" description="Carboxylesterase type B" evidence="4">
    <location>
        <begin position="25"/>
        <end position="509"/>
    </location>
</feature>
<evidence type="ECO:0000313" key="6">
    <source>
        <dbReference type="Proteomes" id="UP000245910"/>
    </source>
</evidence>
<feature type="chain" id="PRO_5014494566" description="Carboxylic ester hydrolase" evidence="3">
    <location>
        <begin position="23"/>
        <end position="512"/>
    </location>
</feature>
<keyword evidence="3" id="KW-0732">Signal</keyword>
<dbReference type="EC" id="3.1.1.-" evidence="3"/>
<dbReference type="InterPro" id="IPR002018">
    <property type="entry name" value="CarbesteraseB"/>
</dbReference>
<dbReference type="STRING" id="56646.A0A2L2TA37"/>
<evidence type="ECO:0000313" key="5">
    <source>
        <dbReference type="EMBL" id="CEI66739.1"/>
    </source>
</evidence>